<protein>
    <recommendedName>
        <fullName evidence="1">D-glycero-beta-D-manno-heptose 1-phosphate adenylyltransferase</fullName>
        <ecNumber evidence="1">2.7.7.70</ecNumber>
    </recommendedName>
</protein>
<evidence type="ECO:0000259" key="8">
    <source>
        <dbReference type="PROSITE" id="PS50263"/>
    </source>
</evidence>
<evidence type="ECO:0000256" key="4">
    <source>
        <dbReference type="ARBA" id="ARBA00022741"/>
    </source>
</evidence>
<feature type="domain" description="CN hydrolase" evidence="8">
    <location>
        <begin position="2"/>
        <end position="224"/>
    </location>
</feature>
<dbReference type="PANTHER" id="PTHR43793:SF2">
    <property type="entry name" value="BIFUNCTIONAL PROTEIN HLDE"/>
    <property type="match status" value="1"/>
</dbReference>
<reference evidence="9 10" key="1">
    <citation type="journal article" date="2018" name="Nat. Biotechnol.">
        <title>A standardized bacterial taxonomy based on genome phylogeny substantially revises the tree of life.</title>
        <authorList>
            <person name="Parks D.H."/>
            <person name="Chuvochina M."/>
            <person name="Waite D.W."/>
            <person name="Rinke C."/>
            <person name="Skarshewski A."/>
            <person name="Chaumeil P.A."/>
            <person name="Hugenholtz P."/>
        </authorList>
    </citation>
    <scope>NUCLEOTIDE SEQUENCE [LARGE SCALE GENOMIC DNA]</scope>
    <source>
        <strain evidence="9">UBA12529</strain>
    </source>
</reference>
<keyword evidence="6" id="KW-0119">Carbohydrate metabolism</keyword>
<keyword evidence="2 9" id="KW-0808">Transferase</keyword>
<dbReference type="InterPro" id="IPR004821">
    <property type="entry name" value="Cyt_trans-like"/>
</dbReference>
<evidence type="ECO:0000256" key="5">
    <source>
        <dbReference type="ARBA" id="ARBA00022840"/>
    </source>
</evidence>
<evidence type="ECO:0000256" key="1">
    <source>
        <dbReference type="ARBA" id="ARBA00012519"/>
    </source>
</evidence>
<sequence>MLNISLVQIKPTSDLKQNVETIKELLTKAKGNLVVFPELALTGYDVDLKSLNQEKVLSFLLEITQVLSNDKVVLLGAPWYDEDRIFNAVYRLTRDKVEPLAQKFLLFPGLDEPFTPGVGTRIFELAGFSLGVLICFELRSPEFARDLIKAGADILLVFALWPVERMKHWLNLSWARAVENQTYLVGVNGCGFSLVVSPEGEVLTQLTDKQPEVFEFVLPERFNPLIYPLKTPFFPQKNKLKTLEELKRHVAKRRAKGQKMVFTNGCFDLLHAGHVDYLEKARSLGDFLVIGLNSDLSVRKIKGPERPVNPQEFRARVLSGLECVDYIVLFDEETPERLIKELKPDFLVKGSDWKEDQIVGADFVKSYGGKVIRIDFSYQVSTTGLIGKIKQSH</sequence>
<dbReference type="InterPro" id="IPR050385">
    <property type="entry name" value="Archaeal_FAD_synthase"/>
</dbReference>
<dbReference type="Gene3D" id="3.40.50.620">
    <property type="entry name" value="HUPs"/>
    <property type="match status" value="1"/>
</dbReference>
<dbReference type="NCBIfam" id="TIGR00125">
    <property type="entry name" value="cyt_tran_rel"/>
    <property type="match status" value="1"/>
</dbReference>
<evidence type="ECO:0000256" key="7">
    <source>
        <dbReference type="ARBA" id="ARBA00047428"/>
    </source>
</evidence>
<dbReference type="GO" id="GO:0016779">
    <property type="term" value="F:nucleotidyltransferase activity"/>
    <property type="evidence" value="ECO:0007669"/>
    <property type="project" value="UniProtKB-KW"/>
</dbReference>
<gene>
    <name evidence="9" type="primary">rfaE2</name>
    <name evidence="9" type="ORF">DCE01_05840</name>
</gene>
<dbReference type="Pfam" id="PF01467">
    <property type="entry name" value="CTP_transf_like"/>
    <property type="match status" value="1"/>
</dbReference>
<dbReference type="Proteomes" id="UP000257240">
    <property type="component" value="Unassembled WGS sequence"/>
</dbReference>
<comment type="catalytic activity">
    <reaction evidence="7">
        <text>D-glycero-beta-D-manno-heptose 1-phosphate + ATP + H(+) = ADP-D-glycero-beta-D-manno-heptose + diphosphate</text>
        <dbReference type="Rhea" id="RHEA:27465"/>
        <dbReference type="ChEBI" id="CHEBI:15378"/>
        <dbReference type="ChEBI" id="CHEBI:30616"/>
        <dbReference type="ChEBI" id="CHEBI:33019"/>
        <dbReference type="ChEBI" id="CHEBI:59967"/>
        <dbReference type="ChEBI" id="CHEBI:61593"/>
        <dbReference type="EC" id="2.7.7.70"/>
    </reaction>
</comment>
<dbReference type="InterPro" id="IPR014729">
    <property type="entry name" value="Rossmann-like_a/b/a_fold"/>
</dbReference>
<keyword evidence="3 9" id="KW-0548">Nucleotidyltransferase</keyword>
<dbReference type="NCBIfam" id="TIGR02199">
    <property type="entry name" value="rfaE_dom_II"/>
    <property type="match status" value="1"/>
</dbReference>
<accession>A0A101FJF1</accession>
<organism evidence="9 10">
    <name type="scientific">Thermodesulfobacterium commune</name>
    <dbReference type="NCBI Taxonomy" id="1741"/>
    <lineage>
        <taxon>Bacteria</taxon>
        <taxon>Pseudomonadati</taxon>
        <taxon>Thermodesulfobacteriota</taxon>
        <taxon>Thermodesulfobacteria</taxon>
        <taxon>Thermodesulfobacteriales</taxon>
        <taxon>Thermodesulfobacteriaceae</taxon>
        <taxon>Thermodesulfobacterium</taxon>
    </lineage>
</organism>
<dbReference type="InterPro" id="IPR036526">
    <property type="entry name" value="C-N_Hydrolase_sf"/>
</dbReference>
<dbReference type="EC" id="2.7.7.70" evidence="1"/>
<dbReference type="Gene3D" id="3.60.110.10">
    <property type="entry name" value="Carbon-nitrogen hydrolase"/>
    <property type="match status" value="1"/>
</dbReference>
<dbReference type="EMBL" id="DLVE01000075">
    <property type="protein sequence ID" value="HAA84284.1"/>
    <property type="molecule type" value="Genomic_DNA"/>
</dbReference>
<evidence type="ECO:0000256" key="3">
    <source>
        <dbReference type="ARBA" id="ARBA00022695"/>
    </source>
</evidence>
<dbReference type="SUPFAM" id="SSF56317">
    <property type="entry name" value="Carbon-nitrogen hydrolase"/>
    <property type="match status" value="1"/>
</dbReference>
<dbReference type="PROSITE" id="PS50263">
    <property type="entry name" value="CN_HYDROLASE"/>
    <property type="match status" value="1"/>
</dbReference>
<proteinExistence type="predicted"/>
<evidence type="ECO:0000256" key="6">
    <source>
        <dbReference type="ARBA" id="ARBA00023277"/>
    </source>
</evidence>
<dbReference type="InterPro" id="IPR011914">
    <property type="entry name" value="RfaE_dom_II"/>
</dbReference>
<dbReference type="AlphaFoldDB" id="A0A101FJF1"/>
<evidence type="ECO:0000313" key="10">
    <source>
        <dbReference type="Proteomes" id="UP000257240"/>
    </source>
</evidence>
<dbReference type="GO" id="GO:0016773">
    <property type="term" value="F:phosphotransferase activity, alcohol group as acceptor"/>
    <property type="evidence" value="ECO:0007669"/>
    <property type="project" value="InterPro"/>
</dbReference>
<dbReference type="SUPFAM" id="SSF52374">
    <property type="entry name" value="Nucleotidylyl transferase"/>
    <property type="match status" value="1"/>
</dbReference>
<dbReference type="PANTHER" id="PTHR43793">
    <property type="entry name" value="FAD SYNTHASE"/>
    <property type="match status" value="1"/>
</dbReference>
<evidence type="ECO:0000313" key="9">
    <source>
        <dbReference type="EMBL" id="HAA84284.1"/>
    </source>
</evidence>
<keyword evidence="4" id="KW-0547">Nucleotide-binding</keyword>
<keyword evidence="5" id="KW-0067">ATP-binding</keyword>
<dbReference type="RefSeq" id="WP_081856520.1">
    <property type="nucleotide sequence ID" value="NZ_DAINLL010000010.1"/>
</dbReference>
<dbReference type="Pfam" id="PF00795">
    <property type="entry name" value="CN_hydrolase"/>
    <property type="match status" value="1"/>
</dbReference>
<dbReference type="GO" id="GO:0005524">
    <property type="term" value="F:ATP binding"/>
    <property type="evidence" value="ECO:0007669"/>
    <property type="project" value="UniProtKB-KW"/>
</dbReference>
<comment type="caution">
    <text evidence="9">The sequence shown here is derived from an EMBL/GenBank/DDBJ whole genome shotgun (WGS) entry which is preliminary data.</text>
</comment>
<dbReference type="GO" id="GO:0005975">
    <property type="term" value="P:carbohydrate metabolic process"/>
    <property type="evidence" value="ECO:0007669"/>
    <property type="project" value="InterPro"/>
</dbReference>
<evidence type="ECO:0000256" key="2">
    <source>
        <dbReference type="ARBA" id="ARBA00022679"/>
    </source>
</evidence>
<dbReference type="InterPro" id="IPR003010">
    <property type="entry name" value="C-N_Hydrolase"/>
</dbReference>
<name>A0A101FJF1_9BACT</name>